<dbReference type="GO" id="GO:0005524">
    <property type="term" value="F:ATP binding"/>
    <property type="evidence" value="ECO:0007669"/>
    <property type="project" value="InterPro"/>
</dbReference>
<dbReference type="Proteomes" id="UP000178912">
    <property type="component" value="Unassembled WGS sequence"/>
</dbReference>
<dbReference type="InterPro" id="IPR000719">
    <property type="entry name" value="Prot_kinase_dom"/>
</dbReference>
<feature type="domain" description="Protein kinase" evidence="1">
    <location>
        <begin position="1"/>
        <end position="170"/>
    </location>
</feature>
<evidence type="ECO:0000259" key="1">
    <source>
        <dbReference type="PROSITE" id="PS50011"/>
    </source>
</evidence>
<name>A0A1E1LQG3_9HELO</name>
<dbReference type="InterPro" id="IPR053083">
    <property type="entry name" value="TF_kinase-domain_protein"/>
</dbReference>
<dbReference type="SUPFAM" id="SSF56112">
    <property type="entry name" value="Protein kinase-like (PK-like)"/>
    <property type="match status" value="1"/>
</dbReference>
<dbReference type="OrthoDB" id="4062651at2759"/>
<dbReference type="PANTHER" id="PTHR44305">
    <property type="entry name" value="SI:DKEY-192D15.2-RELATED"/>
    <property type="match status" value="1"/>
</dbReference>
<organism evidence="2 3">
    <name type="scientific">Rhynchosporium agropyri</name>
    <dbReference type="NCBI Taxonomy" id="914238"/>
    <lineage>
        <taxon>Eukaryota</taxon>
        <taxon>Fungi</taxon>
        <taxon>Dikarya</taxon>
        <taxon>Ascomycota</taxon>
        <taxon>Pezizomycotina</taxon>
        <taxon>Leotiomycetes</taxon>
        <taxon>Helotiales</taxon>
        <taxon>Ploettnerulaceae</taxon>
        <taxon>Rhynchosporium</taxon>
    </lineage>
</organism>
<dbReference type="EMBL" id="FJUX01000166">
    <property type="protein sequence ID" value="CZT12741.1"/>
    <property type="molecule type" value="Genomic_DNA"/>
</dbReference>
<evidence type="ECO:0000313" key="3">
    <source>
        <dbReference type="Proteomes" id="UP000178912"/>
    </source>
</evidence>
<keyword evidence="3" id="KW-1185">Reference proteome</keyword>
<gene>
    <name evidence="2" type="ORF">RAG0_16450</name>
</gene>
<dbReference type="PANTHER" id="PTHR44305:SF2">
    <property type="entry name" value="SI:DKEY-192D15.2"/>
    <property type="match status" value="1"/>
</dbReference>
<dbReference type="Gene3D" id="1.10.510.10">
    <property type="entry name" value="Transferase(Phosphotransferase) domain 1"/>
    <property type="match status" value="1"/>
</dbReference>
<dbReference type="AlphaFoldDB" id="A0A1E1LQG3"/>
<protein>
    <recommendedName>
        <fullName evidence="1">Protein kinase domain-containing protein</fullName>
    </recommendedName>
</protein>
<dbReference type="InterPro" id="IPR011009">
    <property type="entry name" value="Kinase-like_dom_sf"/>
</dbReference>
<proteinExistence type="predicted"/>
<dbReference type="InterPro" id="IPR008271">
    <property type="entry name" value="Ser/Thr_kinase_AS"/>
</dbReference>
<dbReference type="PROSITE" id="PS00108">
    <property type="entry name" value="PROTEIN_KINASE_ST"/>
    <property type="match status" value="1"/>
</dbReference>
<dbReference type="GO" id="GO:0004672">
    <property type="term" value="F:protein kinase activity"/>
    <property type="evidence" value="ECO:0007669"/>
    <property type="project" value="InterPro"/>
</dbReference>
<dbReference type="Pfam" id="PF00069">
    <property type="entry name" value="Pkinase"/>
    <property type="match status" value="1"/>
</dbReference>
<reference evidence="3" key="1">
    <citation type="submission" date="2016-03" db="EMBL/GenBank/DDBJ databases">
        <authorList>
            <person name="Guldener U."/>
        </authorList>
    </citation>
    <scope>NUCLEOTIDE SEQUENCE [LARGE SCALE GENOMIC DNA]</scope>
    <source>
        <strain evidence="3">04CH-RAC-A.6.1</strain>
    </source>
</reference>
<accession>A0A1E1LQG3</accession>
<dbReference type="PROSITE" id="PS50011">
    <property type="entry name" value="PROTEIN_KINASE_DOM"/>
    <property type="match status" value="1"/>
</dbReference>
<sequence length="170" mass="18699">MPMQAKLTKVLVTNPTILLEYLPNGTLQAALQTRKSDVPWLCLTLQMTRALYSLHQNGISHMDLKPENVVLNKDNDAVLIDVSGIGGTTRKWLSPEMRLISEPWSQGIEARKQNDIWALGQIFSVVSQVTYSAVEQEVLREISLLASADDAPHIVPINISGVKAAIRAGT</sequence>
<evidence type="ECO:0000313" key="2">
    <source>
        <dbReference type="EMBL" id="CZT12741.1"/>
    </source>
</evidence>